<reference evidence="1" key="1">
    <citation type="submission" date="2018-05" db="EMBL/GenBank/DDBJ databases">
        <authorList>
            <person name="Lanie J.A."/>
            <person name="Ng W.-L."/>
            <person name="Kazmierczak K.M."/>
            <person name="Andrzejewski T.M."/>
            <person name="Davidsen T.M."/>
            <person name="Wayne K.J."/>
            <person name="Tettelin H."/>
            <person name="Glass J.I."/>
            <person name="Rusch D."/>
            <person name="Podicherti R."/>
            <person name="Tsui H.-C.T."/>
            <person name="Winkler M.E."/>
        </authorList>
    </citation>
    <scope>NUCLEOTIDE SEQUENCE</scope>
</reference>
<dbReference type="AlphaFoldDB" id="A0A382B1R5"/>
<name>A0A382B1R5_9ZZZZ</name>
<feature type="non-terminal residue" evidence="1">
    <location>
        <position position="1"/>
    </location>
</feature>
<accession>A0A382B1R5</accession>
<protein>
    <submittedName>
        <fullName evidence="1">Uncharacterized protein</fullName>
    </submittedName>
</protein>
<dbReference type="EMBL" id="UINC01027837">
    <property type="protein sequence ID" value="SVB07770.1"/>
    <property type="molecule type" value="Genomic_DNA"/>
</dbReference>
<proteinExistence type="predicted"/>
<organism evidence="1">
    <name type="scientific">marine metagenome</name>
    <dbReference type="NCBI Taxonomy" id="408172"/>
    <lineage>
        <taxon>unclassified sequences</taxon>
        <taxon>metagenomes</taxon>
        <taxon>ecological metagenomes</taxon>
    </lineage>
</organism>
<gene>
    <name evidence="1" type="ORF">METZ01_LOCUS160624</name>
</gene>
<evidence type="ECO:0000313" key="1">
    <source>
        <dbReference type="EMBL" id="SVB07770.1"/>
    </source>
</evidence>
<sequence>VRFATPLTLQVRYHRRDAWRAPARWLRSGFRLGWRGGRDLHLNGDCLQLVWDRFIGLAR</sequence>